<name>A0A2S5GHL1_9BACL</name>
<dbReference type="GO" id="GO:0006783">
    <property type="term" value="P:heme biosynthetic process"/>
    <property type="evidence" value="ECO:0007669"/>
    <property type="project" value="UniProtKB-UniRule"/>
</dbReference>
<evidence type="ECO:0000313" key="13">
    <source>
        <dbReference type="EMBL" id="PPA72395.1"/>
    </source>
</evidence>
<dbReference type="Gene3D" id="3.90.660.20">
    <property type="entry name" value="Protoporphyrinogen oxidase, mitochondrial, domain 2"/>
    <property type="match status" value="1"/>
</dbReference>
<keyword evidence="11" id="KW-0963">Cytoplasm</keyword>
<evidence type="ECO:0000256" key="3">
    <source>
        <dbReference type="ARBA" id="ARBA00004744"/>
    </source>
</evidence>
<dbReference type="OrthoDB" id="9805195at2"/>
<evidence type="ECO:0000256" key="8">
    <source>
        <dbReference type="ARBA" id="ARBA00022827"/>
    </source>
</evidence>
<evidence type="ECO:0000256" key="10">
    <source>
        <dbReference type="ARBA" id="ARBA00023133"/>
    </source>
</evidence>
<dbReference type="SUPFAM" id="SSF51905">
    <property type="entry name" value="FAD/NAD(P)-binding domain"/>
    <property type="match status" value="1"/>
</dbReference>
<evidence type="ECO:0000256" key="4">
    <source>
        <dbReference type="ARBA" id="ARBA00008310"/>
    </source>
</evidence>
<evidence type="ECO:0000256" key="11">
    <source>
        <dbReference type="RuleBase" id="RU364052"/>
    </source>
</evidence>
<evidence type="ECO:0000256" key="7">
    <source>
        <dbReference type="ARBA" id="ARBA00022630"/>
    </source>
</evidence>
<keyword evidence="14" id="KW-1185">Reference proteome</keyword>
<comment type="subcellular location">
    <subcellularLocation>
        <location evidence="11">Cytoplasm</location>
    </subcellularLocation>
</comment>
<comment type="similarity">
    <text evidence="4 11">Belongs to the protoporphyrinogen/coproporphyrinogen oxidase family. Coproporphyrinogen III oxidase subfamily.</text>
</comment>
<accession>A0A2S5GHL1</accession>
<comment type="caution">
    <text evidence="13">The sequence shown here is derived from an EMBL/GenBank/DDBJ whole genome shotgun (WGS) entry which is preliminary data.</text>
</comment>
<dbReference type="SUPFAM" id="SSF54373">
    <property type="entry name" value="FAD-linked reductases, C-terminal domain"/>
    <property type="match status" value="1"/>
</dbReference>
<comment type="catalytic activity">
    <reaction evidence="1">
        <text>coproporphyrinogen III + 3 O2 = coproporphyrin III + 3 H2O2</text>
        <dbReference type="Rhea" id="RHEA:43436"/>
        <dbReference type="ChEBI" id="CHEBI:15379"/>
        <dbReference type="ChEBI" id="CHEBI:16240"/>
        <dbReference type="ChEBI" id="CHEBI:57309"/>
        <dbReference type="ChEBI" id="CHEBI:131725"/>
        <dbReference type="EC" id="1.3.3.15"/>
    </reaction>
    <physiologicalReaction direction="left-to-right" evidence="1">
        <dbReference type="Rhea" id="RHEA:43437"/>
    </physiologicalReaction>
</comment>
<proteinExistence type="inferred from homology"/>
<evidence type="ECO:0000256" key="1">
    <source>
        <dbReference type="ARBA" id="ARBA00001755"/>
    </source>
</evidence>
<dbReference type="InterPro" id="IPR004572">
    <property type="entry name" value="Protoporphyrinogen_oxidase"/>
</dbReference>
<dbReference type="Proteomes" id="UP000239047">
    <property type="component" value="Unassembled WGS sequence"/>
</dbReference>
<dbReference type="EMBL" id="PREZ01000001">
    <property type="protein sequence ID" value="PPA72395.1"/>
    <property type="molecule type" value="Genomic_DNA"/>
</dbReference>
<keyword evidence="9 11" id="KW-0560">Oxidoreductase</keyword>
<evidence type="ECO:0000256" key="5">
    <source>
        <dbReference type="ARBA" id="ARBA00012402"/>
    </source>
</evidence>
<keyword evidence="8 11" id="KW-0274">FAD</keyword>
<comment type="pathway">
    <text evidence="3 11">Porphyrin-containing compound metabolism; protoheme biosynthesis.</text>
</comment>
<gene>
    <name evidence="13" type="ORF">C4B60_03185</name>
</gene>
<dbReference type="InterPro" id="IPR050464">
    <property type="entry name" value="Zeta_carotene_desat/Oxidored"/>
</dbReference>
<keyword evidence="10 11" id="KW-0350">Heme biosynthesis</keyword>
<dbReference type="Pfam" id="PF01593">
    <property type="entry name" value="Amino_oxidase"/>
    <property type="match status" value="1"/>
</dbReference>
<organism evidence="13 14">
    <name type="scientific">Jeotgalibacillus proteolyticus</name>
    <dbReference type="NCBI Taxonomy" id="2082395"/>
    <lineage>
        <taxon>Bacteria</taxon>
        <taxon>Bacillati</taxon>
        <taxon>Bacillota</taxon>
        <taxon>Bacilli</taxon>
        <taxon>Bacillales</taxon>
        <taxon>Caryophanaceae</taxon>
        <taxon>Jeotgalibacillus</taxon>
    </lineage>
</organism>
<protein>
    <recommendedName>
        <fullName evidence="6 11">Coproporphyrinogen III oxidase</fullName>
        <ecNumber evidence="5 11">1.3.3.15</ecNumber>
    </recommendedName>
</protein>
<dbReference type="GO" id="GO:0005737">
    <property type="term" value="C:cytoplasm"/>
    <property type="evidence" value="ECO:0007669"/>
    <property type="project" value="UniProtKB-SubCell"/>
</dbReference>
<dbReference type="EC" id="1.3.3.15" evidence="5 11"/>
<reference evidence="13 14" key="1">
    <citation type="submission" date="2018-02" db="EMBL/GenBank/DDBJ databases">
        <title>Jeotgalibacillus proteolyticum sp. nov. a protease producing bacterium isolated from ocean sediments of Laizhou Bay.</title>
        <authorList>
            <person name="Li Y."/>
        </authorList>
    </citation>
    <scope>NUCLEOTIDE SEQUENCE [LARGE SCALE GENOMIC DNA]</scope>
    <source>
        <strain evidence="13 14">22-7</strain>
    </source>
</reference>
<evidence type="ECO:0000256" key="6">
    <source>
        <dbReference type="ARBA" id="ARBA00019046"/>
    </source>
</evidence>
<evidence type="ECO:0000256" key="9">
    <source>
        <dbReference type="ARBA" id="ARBA00023002"/>
    </source>
</evidence>
<dbReference type="NCBIfam" id="TIGR00562">
    <property type="entry name" value="proto_IX_ox"/>
    <property type="match status" value="1"/>
</dbReference>
<dbReference type="RefSeq" id="WP_104056545.1">
    <property type="nucleotide sequence ID" value="NZ_PREZ01000001.1"/>
</dbReference>
<comment type="cofactor">
    <cofactor evidence="2 11">
        <name>FAD</name>
        <dbReference type="ChEBI" id="CHEBI:57692"/>
    </cofactor>
</comment>
<dbReference type="Gene3D" id="1.10.3110.10">
    <property type="entry name" value="protoporphyrinogen ix oxidase, domain 3"/>
    <property type="match status" value="1"/>
</dbReference>
<keyword evidence="7 11" id="KW-0285">Flavoprotein</keyword>
<dbReference type="PANTHER" id="PTHR42923">
    <property type="entry name" value="PROTOPORPHYRINOGEN OXIDASE"/>
    <property type="match status" value="1"/>
</dbReference>
<feature type="domain" description="Amine oxidase" evidence="12">
    <location>
        <begin position="15"/>
        <end position="469"/>
    </location>
</feature>
<evidence type="ECO:0000313" key="14">
    <source>
        <dbReference type="Proteomes" id="UP000239047"/>
    </source>
</evidence>
<comment type="function">
    <text evidence="11">Involved in coproporphyrin-dependent heme b biosynthesis. Catalyzes the oxidation of coproporphyrinogen III to coproporphyrin III.</text>
</comment>
<dbReference type="GO" id="GO:0004729">
    <property type="term" value="F:oxygen-dependent protoporphyrinogen oxidase activity"/>
    <property type="evidence" value="ECO:0007669"/>
    <property type="project" value="UniProtKB-UniRule"/>
</dbReference>
<dbReference type="InterPro" id="IPR036188">
    <property type="entry name" value="FAD/NAD-bd_sf"/>
</dbReference>
<dbReference type="InterPro" id="IPR002937">
    <property type="entry name" value="Amino_oxidase"/>
</dbReference>
<dbReference type="UniPathway" id="UPA00252"/>
<dbReference type="AlphaFoldDB" id="A0A2S5GHL1"/>
<evidence type="ECO:0000256" key="2">
    <source>
        <dbReference type="ARBA" id="ARBA00001974"/>
    </source>
</evidence>
<dbReference type="PANTHER" id="PTHR42923:SF3">
    <property type="entry name" value="PROTOPORPHYRINOGEN OXIDASE"/>
    <property type="match status" value="1"/>
</dbReference>
<dbReference type="Gene3D" id="3.50.50.60">
    <property type="entry name" value="FAD/NAD(P)-binding domain"/>
    <property type="match status" value="1"/>
</dbReference>
<evidence type="ECO:0000259" key="12">
    <source>
        <dbReference type="Pfam" id="PF01593"/>
    </source>
</evidence>
<sequence>MSSIKKKIVVVGGGITGLAAAYKLQNQIQQMGLDAELFLVESSHRLGGKIQTAHKEGFVVEKGPDSFLARKKSMSRLIKEVGLEDQLVPNSTGQSFILMNDKLHPMPGGSIMGIPTQIKPFMTTELVSMSGKLRAAADFVLPRSKAGSDQSLGEFFRRRLGDEIVENLIEPLLSGIYAGDIDQISLLSTFPQFHQMEQDHRSLIAGIKKTSSPAPSGNQQEKKKKSLFLTLTSGLQSLVDRLEEKLDNTAILKGVKIESIEDPEDNSHSYSLHLSNGETLDADSVILTVPHYVAASIFQKKQLLTEFKDVPATSVATVAMAFPKEAVTQVLDGTGFVVSRNSDYTITACTWTHYKWPHTTPEGKVLLRCYVGRAGDEAVVDLADDQIEAIVLDDLNKIMNITAAPEWTMVTRWKDAMPQYTIGHKERLAKVRRDLESEFPGVYLAGGSYDGIGLPDCIDQGEKAAEQVLAFIAKETAHV</sequence>
<dbReference type="FunFam" id="1.10.3110.10:FF:000001">
    <property type="entry name" value="Protoporphyrinogen oxidase"/>
    <property type="match status" value="1"/>
</dbReference>
<dbReference type="NCBIfam" id="NF008845">
    <property type="entry name" value="PRK11883.1-5"/>
    <property type="match status" value="1"/>
</dbReference>